<dbReference type="GO" id="GO:0008017">
    <property type="term" value="F:microtubule binding"/>
    <property type="evidence" value="ECO:0007669"/>
    <property type="project" value="TreeGrafter"/>
</dbReference>
<organism evidence="21 22">
    <name type="scientific">Megalurothrips usitatus</name>
    <name type="common">bean blossom thrips</name>
    <dbReference type="NCBI Taxonomy" id="439358"/>
    <lineage>
        <taxon>Eukaryota</taxon>
        <taxon>Metazoa</taxon>
        <taxon>Ecdysozoa</taxon>
        <taxon>Arthropoda</taxon>
        <taxon>Hexapoda</taxon>
        <taxon>Insecta</taxon>
        <taxon>Pterygota</taxon>
        <taxon>Neoptera</taxon>
        <taxon>Paraneoptera</taxon>
        <taxon>Thysanoptera</taxon>
        <taxon>Terebrantia</taxon>
        <taxon>Thripoidea</taxon>
        <taxon>Thripidae</taxon>
        <taxon>Megalurothrips</taxon>
    </lineage>
</organism>
<comment type="subcellular location">
    <subcellularLocation>
        <location evidence="1">Mitochondrion inner membrane</location>
        <topology evidence="1">Single-pass membrane protein</topology>
    </subcellularLocation>
    <subcellularLocation>
        <location evidence="2">Mitochondrion intermembrane space</location>
    </subcellularLocation>
</comment>
<dbReference type="Pfam" id="PF19434">
    <property type="entry name" value="OPA1_C"/>
    <property type="match status" value="1"/>
</dbReference>
<sequence length="1040" mass="119778">MIFSLCTQFHILHPFELVIVNFSCFFCCRVAVVLLKRSCHRIQSRPTAISPQILYGGNASKSVFLSGGNTKMARRSILFALYNAPMSKDMRHFSQICAQRQLARNNQSSLLRVKPVTFVAVPSRGVGMLIARAIRGVLKLRYIVLGGAISGGMSLSKSYEEWKKTLPVLPDMSWLEQYYPEPEKIDSVFSSLQSIREKVVGNIGNIELDPRLRTIGEAKMRNMKEWWDLKLENAIEAASKEDGNDGTSRLLGGVETLVGQFGQLVTGVKSDIVLHAAPFTRADEERRKQETSQQRLEAMQSELIAIQLKYQKELERLEKENKELRRQILLKGNKVDTKKLKKSLIDMYSEVLDELSDYDTSYQTQDHLPRVVVVGDQSSGKTSVLEMIAQARIFPRGAGEMMTRAPVKVTLSEGPYHVAEFKDSAREFDLTKESDLADLRREVEIRMKNSVLRGKTVSNDVISMSVRGPGLQRMVLVDLPGIISTQTVEMAEDTRDAIRQMTQTYMSNPNAIILCIQDGSVDAERSNVTDLVSQMDPQGKRTIFVLTKVDLAEQNLTNPDRIKKILAGRLFPMKALGYYAVVTGKGGKDESIQSIRDYEQTFFRSSKLFKDGGILSSQVTTRNLTLAVADCFWKMVRDTVEQQADAFKATRFNLETEWKNNFPRLRELDRDELFEKARGEILDEIVNLSQVSPLQWEEMFMKKIWQKVNMHIFENIYLPAAQTNDAGMFNTAVDIKLKQLADQQLPQRAVETGWEGLREEFQHFMNQAKQSKGHDNIFDNLKEAVVNEAFQRHTWEDKASEMLRVIQLNTLEDRSVTDKYQWDLAVKFLEESLREKLKSTEERIRDLVGPGRSERWLHWTYQTEEQKKRSAVKSELDKVLYSDHKHSPSLSYDELAAVRKNLQRSGINVDNEFVRDTWHVVFRRHFLNRSLARAYDCRKGFYLYNQGLEKELECSDVVMFWRIHQVLKVTSNALRQQVMNREARRLEKEVKEVLEEYSQDPEKKQKLLTGRRVLLAEELKRVRLIQEKLEEFIQALNMEK</sequence>
<dbReference type="AlphaFoldDB" id="A0AAV7XKJ5"/>
<evidence type="ECO:0000256" key="1">
    <source>
        <dbReference type="ARBA" id="ARBA00004434"/>
    </source>
</evidence>
<evidence type="ECO:0000256" key="2">
    <source>
        <dbReference type="ARBA" id="ARBA00004569"/>
    </source>
</evidence>
<dbReference type="SMART" id="SM00053">
    <property type="entry name" value="DYNc"/>
    <property type="match status" value="1"/>
</dbReference>
<dbReference type="FunFam" id="3.40.50.300:FF:000171">
    <property type="entry name" value="Dynamin-like 120 kDa protein, mitochondrial"/>
    <property type="match status" value="1"/>
</dbReference>
<evidence type="ECO:0000256" key="4">
    <source>
        <dbReference type="ARBA" id="ARBA00022692"/>
    </source>
</evidence>
<dbReference type="Pfam" id="PF00350">
    <property type="entry name" value="Dynamin_N"/>
    <property type="match status" value="1"/>
</dbReference>
<dbReference type="Gene3D" id="3.40.50.300">
    <property type="entry name" value="P-loop containing nucleotide triphosphate hydrolases"/>
    <property type="match status" value="1"/>
</dbReference>
<feature type="coiled-coil region" evidence="19">
    <location>
        <begin position="282"/>
        <end position="334"/>
    </location>
</feature>
<dbReference type="InterPro" id="IPR022812">
    <property type="entry name" value="Dynamin"/>
</dbReference>
<dbReference type="InterPro" id="IPR030381">
    <property type="entry name" value="G_DYNAMIN_dom"/>
</dbReference>
<dbReference type="CDD" id="cd08771">
    <property type="entry name" value="DLP_1"/>
    <property type="match status" value="1"/>
</dbReference>
<evidence type="ECO:0000256" key="8">
    <source>
        <dbReference type="ARBA" id="ARBA00022801"/>
    </source>
</evidence>
<evidence type="ECO:0000256" key="18">
    <source>
        <dbReference type="ARBA" id="ARBA00048040"/>
    </source>
</evidence>
<evidence type="ECO:0000256" key="5">
    <source>
        <dbReference type="ARBA" id="ARBA00022703"/>
    </source>
</evidence>
<evidence type="ECO:0000256" key="19">
    <source>
        <dbReference type="SAM" id="Coils"/>
    </source>
</evidence>
<evidence type="ECO:0000259" key="20">
    <source>
        <dbReference type="PROSITE" id="PS51718"/>
    </source>
</evidence>
<dbReference type="InterPro" id="IPR045063">
    <property type="entry name" value="Dynamin_N"/>
</dbReference>
<evidence type="ECO:0000256" key="10">
    <source>
        <dbReference type="ARBA" id="ARBA00022989"/>
    </source>
</evidence>
<evidence type="ECO:0000256" key="3">
    <source>
        <dbReference type="ARBA" id="ARBA00011980"/>
    </source>
</evidence>
<dbReference type="GO" id="GO:0005874">
    <property type="term" value="C:microtubule"/>
    <property type="evidence" value="ECO:0007669"/>
    <property type="project" value="TreeGrafter"/>
</dbReference>
<dbReference type="GO" id="GO:0006897">
    <property type="term" value="P:endocytosis"/>
    <property type="evidence" value="ECO:0007669"/>
    <property type="project" value="TreeGrafter"/>
</dbReference>
<keyword evidence="9" id="KW-0809">Transit peptide</keyword>
<dbReference type="GO" id="GO:0000266">
    <property type="term" value="P:mitochondrial fission"/>
    <property type="evidence" value="ECO:0007669"/>
    <property type="project" value="TreeGrafter"/>
</dbReference>
<dbReference type="EMBL" id="JAPTSV010000008">
    <property type="protein sequence ID" value="KAJ1525379.1"/>
    <property type="molecule type" value="Genomic_DNA"/>
</dbReference>
<dbReference type="GO" id="GO:0005525">
    <property type="term" value="F:GTP binding"/>
    <property type="evidence" value="ECO:0007669"/>
    <property type="project" value="UniProtKB-KW"/>
</dbReference>
<gene>
    <name evidence="21" type="ORF">ONE63_010194</name>
</gene>
<dbReference type="InterPro" id="IPR045817">
    <property type="entry name" value="OPA1_C"/>
</dbReference>
<dbReference type="PANTHER" id="PTHR11566:SF67">
    <property type="entry name" value="DYNAMIN-LIKE 120 KDA PROTEIN, MITOCHONDRIAL"/>
    <property type="match status" value="1"/>
</dbReference>
<evidence type="ECO:0000256" key="12">
    <source>
        <dbReference type="ARBA" id="ARBA00023121"/>
    </source>
</evidence>
<keyword evidence="14" id="KW-0342">GTP-binding</keyword>
<dbReference type="InterPro" id="IPR001401">
    <property type="entry name" value="Dynamin_GTPase"/>
</dbReference>
<dbReference type="GO" id="GO:0008053">
    <property type="term" value="P:mitochondrial fusion"/>
    <property type="evidence" value="ECO:0007669"/>
    <property type="project" value="TreeGrafter"/>
</dbReference>
<dbReference type="GO" id="GO:0003924">
    <property type="term" value="F:GTPase activity"/>
    <property type="evidence" value="ECO:0007669"/>
    <property type="project" value="InterPro"/>
</dbReference>
<protein>
    <recommendedName>
        <fullName evidence="17">Dynamin-like GTPase OPA1, mitochondrial</fullName>
        <ecNumber evidence="3">3.6.5.5</ecNumber>
    </recommendedName>
</protein>
<evidence type="ECO:0000256" key="15">
    <source>
        <dbReference type="ARBA" id="ARBA00023136"/>
    </source>
</evidence>
<keyword evidence="5" id="KW-0053">Apoptosis</keyword>
<keyword evidence="15" id="KW-0472">Membrane</keyword>
<keyword evidence="13" id="KW-0496">Mitochondrion</keyword>
<proteinExistence type="predicted"/>
<dbReference type="PROSITE" id="PS51718">
    <property type="entry name" value="G_DYNAMIN_2"/>
    <property type="match status" value="1"/>
</dbReference>
<dbReference type="GO" id="GO:0005743">
    <property type="term" value="C:mitochondrial inner membrane"/>
    <property type="evidence" value="ECO:0007669"/>
    <property type="project" value="UniProtKB-SubCell"/>
</dbReference>
<keyword evidence="7" id="KW-0999">Mitochondrion inner membrane</keyword>
<dbReference type="GO" id="GO:0006915">
    <property type="term" value="P:apoptotic process"/>
    <property type="evidence" value="ECO:0007669"/>
    <property type="project" value="UniProtKB-KW"/>
</dbReference>
<dbReference type="GO" id="GO:0005758">
    <property type="term" value="C:mitochondrial intermembrane space"/>
    <property type="evidence" value="ECO:0007669"/>
    <property type="project" value="UniProtKB-SubCell"/>
</dbReference>
<dbReference type="SUPFAM" id="SSF52540">
    <property type="entry name" value="P-loop containing nucleoside triphosphate hydrolases"/>
    <property type="match status" value="1"/>
</dbReference>
<evidence type="ECO:0000256" key="9">
    <source>
        <dbReference type="ARBA" id="ARBA00022946"/>
    </source>
</evidence>
<dbReference type="InterPro" id="IPR027417">
    <property type="entry name" value="P-loop_NTPase"/>
</dbReference>
<evidence type="ECO:0000256" key="6">
    <source>
        <dbReference type="ARBA" id="ARBA00022741"/>
    </source>
</evidence>
<keyword evidence="8" id="KW-0378">Hydrolase</keyword>
<feature type="domain" description="Dynamin-type G" evidence="20">
    <location>
        <begin position="365"/>
        <end position="641"/>
    </location>
</feature>
<evidence type="ECO:0000256" key="17">
    <source>
        <dbReference type="ARBA" id="ARBA00044791"/>
    </source>
</evidence>
<keyword evidence="11 19" id="KW-0175">Coiled coil</keyword>
<keyword evidence="16" id="KW-1015">Disulfide bond</keyword>
<keyword evidence="6" id="KW-0547">Nucleotide-binding</keyword>
<dbReference type="GO" id="GO:0008289">
    <property type="term" value="F:lipid binding"/>
    <property type="evidence" value="ECO:0007669"/>
    <property type="project" value="UniProtKB-KW"/>
</dbReference>
<dbReference type="PANTHER" id="PTHR11566">
    <property type="entry name" value="DYNAMIN"/>
    <property type="match status" value="1"/>
</dbReference>
<dbReference type="PRINTS" id="PR00195">
    <property type="entry name" value="DYNAMIN"/>
</dbReference>
<dbReference type="GO" id="GO:0048312">
    <property type="term" value="P:intracellular distribution of mitochondria"/>
    <property type="evidence" value="ECO:0007669"/>
    <property type="project" value="TreeGrafter"/>
</dbReference>
<keyword evidence="10" id="KW-1133">Transmembrane helix</keyword>
<keyword evidence="4" id="KW-0812">Transmembrane</keyword>
<evidence type="ECO:0000256" key="16">
    <source>
        <dbReference type="ARBA" id="ARBA00023157"/>
    </source>
</evidence>
<name>A0AAV7XKJ5_9NEOP</name>
<comment type="caution">
    <text evidence="21">The sequence shown here is derived from an EMBL/GenBank/DDBJ whole genome shotgun (WGS) entry which is preliminary data.</text>
</comment>
<accession>A0AAV7XKJ5</accession>
<evidence type="ECO:0000256" key="13">
    <source>
        <dbReference type="ARBA" id="ARBA00023128"/>
    </source>
</evidence>
<evidence type="ECO:0000313" key="21">
    <source>
        <dbReference type="EMBL" id="KAJ1525379.1"/>
    </source>
</evidence>
<evidence type="ECO:0000256" key="7">
    <source>
        <dbReference type="ARBA" id="ARBA00022792"/>
    </source>
</evidence>
<comment type="catalytic activity">
    <reaction evidence="18">
        <text>GTP + H2O = GDP + phosphate + H(+)</text>
        <dbReference type="Rhea" id="RHEA:19669"/>
        <dbReference type="ChEBI" id="CHEBI:15377"/>
        <dbReference type="ChEBI" id="CHEBI:15378"/>
        <dbReference type="ChEBI" id="CHEBI:37565"/>
        <dbReference type="ChEBI" id="CHEBI:43474"/>
        <dbReference type="ChEBI" id="CHEBI:58189"/>
        <dbReference type="EC" id="3.6.5.5"/>
    </reaction>
</comment>
<dbReference type="EC" id="3.6.5.5" evidence="3"/>
<keyword evidence="22" id="KW-1185">Reference proteome</keyword>
<evidence type="ECO:0000313" key="22">
    <source>
        <dbReference type="Proteomes" id="UP001075354"/>
    </source>
</evidence>
<evidence type="ECO:0000256" key="14">
    <source>
        <dbReference type="ARBA" id="ARBA00023134"/>
    </source>
</evidence>
<reference evidence="21" key="1">
    <citation type="submission" date="2022-12" db="EMBL/GenBank/DDBJ databases">
        <title>Chromosome-level genome assembly of the bean flower thrips Megalurothrips usitatus.</title>
        <authorList>
            <person name="Ma L."/>
            <person name="Liu Q."/>
            <person name="Li H."/>
            <person name="Cai W."/>
        </authorList>
    </citation>
    <scope>NUCLEOTIDE SEQUENCE</scope>
    <source>
        <strain evidence="21">Cailab_2022a</strain>
    </source>
</reference>
<dbReference type="Proteomes" id="UP001075354">
    <property type="component" value="Chromosome 8"/>
</dbReference>
<keyword evidence="12" id="KW-0446">Lipid-binding</keyword>
<evidence type="ECO:0000256" key="11">
    <source>
        <dbReference type="ARBA" id="ARBA00023054"/>
    </source>
</evidence>
<dbReference type="GO" id="GO:0016559">
    <property type="term" value="P:peroxisome fission"/>
    <property type="evidence" value="ECO:0007669"/>
    <property type="project" value="TreeGrafter"/>
</dbReference>